<comment type="caution">
    <text evidence="14">The sequence shown here is derived from an EMBL/GenBank/DDBJ whole genome shotgun (WGS) entry which is preliminary data.</text>
</comment>
<dbReference type="InterPro" id="IPR023058">
    <property type="entry name" value="PPIase_PpiC_CS"/>
</dbReference>
<gene>
    <name evidence="14" type="primary">ppiC</name>
    <name evidence="14" type="ORF">Q3O60_08875</name>
</gene>
<organism evidence="14 15">
    <name type="scientific">Alkalimonas collagenimarina</name>
    <dbReference type="NCBI Taxonomy" id="400390"/>
    <lineage>
        <taxon>Bacteria</taxon>
        <taxon>Pseudomonadati</taxon>
        <taxon>Pseudomonadota</taxon>
        <taxon>Gammaproteobacteria</taxon>
        <taxon>Alkalimonas</taxon>
    </lineage>
</organism>
<dbReference type="InterPro" id="IPR046357">
    <property type="entry name" value="PPIase_dom_sf"/>
</dbReference>
<protein>
    <recommendedName>
        <fullName evidence="8">Peptidyl-prolyl cis-trans isomerase C</fullName>
        <ecNumber evidence="4">5.2.1.8</ecNumber>
    </recommendedName>
    <alternativeName>
        <fullName evidence="10">Parvulin</fullName>
    </alternativeName>
    <alternativeName>
        <fullName evidence="9">Rotamase C</fullName>
    </alternativeName>
</protein>
<evidence type="ECO:0000256" key="8">
    <source>
        <dbReference type="ARBA" id="ARBA00040926"/>
    </source>
</evidence>
<evidence type="ECO:0000313" key="14">
    <source>
        <dbReference type="EMBL" id="MDP4536300.1"/>
    </source>
</evidence>
<comment type="similarity">
    <text evidence="3">Belongs to the PpiC/parvulin rotamase family.</text>
</comment>
<dbReference type="EMBL" id="JAUZVZ010000010">
    <property type="protein sequence ID" value="MDP4536300.1"/>
    <property type="molecule type" value="Genomic_DNA"/>
</dbReference>
<keyword evidence="15" id="KW-1185">Reference proteome</keyword>
<evidence type="ECO:0000256" key="5">
    <source>
        <dbReference type="ARBA" id="ARBA00022490"/>
    </source>
</evidence>
<dbReference type="PANTHER" id="PTHR43629">
    <property type="entry name" value="PEPTIDYL-PROLYL CIS-TRANS ISOMERASE"/>
    <property type="match status" value="1"/>
</dbReference>
<dbReference type="SUPFAM" id="SSF54534">
    <property type="entry name" value="FKBP-like"/>
    <property type="match status" value="1"/>
</dbReference>
<evidence type="ECO:0000256" key="7">
    <source>
        <dbReference type="ARBA" id="ARBA00023235"/>
    </source>
</evidence>
<keyword evidence="6 12" id="KW-0697">Rotamase</keyword>
<evidence type="ECO:0000256" key="3">
    <source>
        <dbReference type="ARBA" id="ARBA00007656"/>
    </source>
</evidence>
<evidence type="ECO:0000256" key="2">
    <source>
        <dbReference type="ARBA" id="ARBA00004496"/>
    </source>
</evidence>
<evidence type="ECO:0000256" key="4">
    <source>
        <dbReference type="ARBA" id="ARBA00013194"/>
    </source>
</evidence>
<proteinExistence type="inferred from homology"/>
<dbReference type="EC" id="5.2.1.8" evidence="4"/>
<evidence type="ECO:0000256" key="9">
    <source>
        <dbReference type="ARBA" id="ARBA00041926"/>
    </source>
</evidence>
<name>A0ABT9GZ07_9GAMM</name>
<evidence type="ECO:0000256" key="11">
    <source>
        <dbReference type="ARBA" id="ARBA00046231"/>
    </source>
</evidence>
<evidence type="ECO:0000313" key="15">
    <source>
        <dbReference type="Proteomes" id="UP001231616"/>
    </source>
</evidence>
<dbReference type="Gene3D" id="3.10.50.40">
    <property type="match status" value="1"/>
</dbReference>
<dbReference type="Proteomes" id="UP001231616">
    <property type="component" value="Unassembled WGS sequence"/>
</dbReference>
<evidence type="ECO:0000259" key="13">
    <source>
        <dbReference type="PROSITE" id="PS50198"/>
    </source>
</evidence>
<accession>A0ABT9GZ07</accession>
<comment type="subcellular location">
    <subcellularLocation>
        <location evidence="2">Cytoplasm</location>
    </subcellularLocation>
</comment>
<evidence type="ECO:0000256" key="6">
    <source>
        <dbReference type="ARBA" id="ARBA00023110"/>
    </source>
</evidence>
<dbReference type="RefSeq" id="WP_305893564.1">
    <property type="nucleotide sequence ID" value="NZ_JAUZVZ010000010.1"/>
</dbReference>
<dbReference type="InterPro" id="IPR000297">
    <property type="entry name" value="PPIase_PpiC"/>
</dbReference>
<feature type="domain" description="PpiC" evidence="13">
    <location>
        <begin position="1"/>
        <end position="90"/>
    </location>
</feature>
<reference evidence="14 15" key="1">
    <citation type="submission" date="2023-08" db="EMBL/GenBank/DDBJ databases">
        <authorList>
            <person name="Joshi A."/>
            <person name="Thite S."/>
        </authorList>
    </citation>
    <scope>NUCLEOTIDE SEQUENCE [LARGE SCALE GENOMIC DNA]</scope>
    <source>
        <strain evidence="14 15">AC40</strain>
    </source>
</reference>
<dbReference type="NCBIfam" id="NF011969">
    <property type="entry name" value="PRK15441.1"/>
    <property type="match status" value="1"/>
</dbReference>
<dbReference type="InterPro" id="IPR052204">
    <property type="entry name" value="PpiC/parvulin_rotamase"/>
</dbReference>
<keyword evidence="7 12" id="KW-0413">Isomerase</keyword>
<comment type="catalytic activity">
    <reaction evidence="1">
        <text>[protein]-peptidylproline (omega=180) = [protein]-peptidylproline (omega=0)</text>
        <dbReference type="Rhea" id="RHEA:16237"/>
        <dbReference type="Rhea" id="RHEA-COMP:10747"/>
        <dbReference type="Rhea" id="RHEA-COMP:10748"/>
        <dbReference type="ChEBI" id="CHEBI:83833"/>
        <dbReference type="ChEBI" id="CHEBI:83834"/>
        <dbReference type="EC" id="5.2.1.8"/>
    </reaction>
</comment>
<evidence type="ECO:0000256" key="12">
    <source>
        <dbReference type="PROSITE-ProRule" id="PRU00278"/>
    </source>
</evidence>
<dbReference type="PANTHER" id="PTHR43629:SF3">
    <property type="entry name" value="PEPTIDYL-PROLYL CIS-TRANS ISOMERASE C"/>
    <property type="match status" value="1"/>
</dbReference>
<dbReference type="GO" id="GO:0003755">
    <property type="term" value="F:peptidyl-prolyl cis-trans isomerase activity"/>
    <property type="evidence" value="ECO:0007669"/>
    <property type="project" value="UniProtKB-EC"/>
</dbReference>
<sequence>MAKACALHILVKTQAEAERLKRQLAKGADFGSLAKKHSLCPSGKKGGDLGEFRRGQMVRAFDEVVFKKTILEVHGPVKTQFGFHLIKTLYRN</sequence>
<dbReference type="PROSITE" id="PS01096">
    <property type="entry name" value="PPIC_PPIASE_1"/>
    <property type="match status" value="1"/>
</dbReference>
<evidence type="ECO:0000256" key="1">
    <source>
        <dbReference type="ARBA" id="ARBA00000971"/>
    </source>
</evidence>
<evidence type="ECO:0000256" key="10">
    <source>
        <dbReference type="ARBA" id="ARBA00043072"/>
    </source>
</evidence>
<keyword evidence="5" id="KW-0963">Cytoplasm</keyword>
<dbReference type="PROSITE" id="PS50198">
    <property type="entry name" value="PPIC_PPIASE_2"/>
    <property type="match status" value="1"/>
</dbReference>
<dbReference type="Pfam" id="PF00639">
    <property type="entry name" value="Rotamase"/>
    <property type="match status" value="1"/>
</dbReference>
<comment type="function">
    <text evidence="11">PPIases accelerate the folding of proteins. It prefers amino acid residues with hydrophobic side chains like leucine and phenylalanine in the P1 position of the peptides substrates.</text>
</comment>